<dbReference type="GO" id="GO:0070930">
    <property type="term" value="P:trans-translation-dependent protein tagging"/>
    <property type="evidence" value="ECO:0007669"/>
    <property type="project" value="TreeGrafter"/>
</dbReference>
<comment type="function">
    <text evidence="3">Required for rescue of stalled ribosomes mediated by trans-translation. Binds to transfer-messenger RNA (tmRNA), required for stable association of tmRNA with ribosomes. tmRNA and SmpB together mimic tRNA shape, replacing the anticodon stem-loop with SmpB. tmRNA is encoded by the ssrA gene; the 2 termini fold to resemble tRNA(Ala) and it encodes a 'tag peptide', a short internal open reading frame. During trans-translation Ala-aminoacylated tmRNA acts like a tRNA, entering the A-site of stalled ribosomes, displacing the stalled mRNA. The ribosome then switches to translate the ORF on the tmRNA; the nascent peptide is terminated with the 'tag peptide' encoded by the tmRNA and targeted for degradation. The ribosome is freed to recommence translation, which seems to be the essential function of trans-translation.</text>
</comment>
<dbReference type="CDD" id="cd09294">
    <property type="entry name" value="SmpB"/>
    <property type="match status" value="1"/>
</dbReference>
<evidence type="ECO:0000313" key="5">
    <source>
        <dbReference type="Proteomes" id="UP000252147"/>
    </source>
</evidence>
<dbReference type="Gene3D" id="2.40.280.10">
    <property type="match status" value="1"/>
</dbReference>
<evidence type="ECO:0000313" key="4">
    <source>
        <dbReference type="EMBL" id="RCL37928.1"/>
    </source>
</evidence>
<gene>
    <name evidence="3" type="primary">smpB</name>
    <name evidence="4" type="ORF">DBW97_03830</name>
</gene>
<keyword evidence="1 3" id="KW-0963">Cytoplasm</keyword>
<dbReference type="PROSITE" id="PS01317">
    <property type="entry name" value="SSRP"/>
    <property type="match status" value="1"/>
</dbReference>
<dbReference type="SUPFAM" id="SSF74982">
    <property type="entry name" value="Small protein B (SmpB)"/>
    <property type="match status" value="1"/>
</dbReference>
<sequence length="151" mass="17637">MNNKTVATNKKARFDYFLEDKFVAGLELEGWEVKSLRDGRLNLKEAYIKIIKNELWLVGSRIDPVNFINQKDSLNPERFRKLLLNRREIEKISFALSAKGQTCVPVKLFWKGPLAKLEISLAKGKKNYDKKHAKKIDDLKRESERALKNFK</sequence>
<protein>
    <recommendedName>
        <fullName evidence="3">SsrA-binding protein</fullName>
    </recommendedName>
    <alternativeName>
        <fullName evidence="3">Small protein B</fullName>
    </alternativeName>
</protein>
<dbReference type="InterPro" id="IPR020081">
    <property type="entry name" value="SsrA-bd_prot_CS"/>
</dbReference>
<dbReference type="NCBIfam" id="NF003843">
    <property type="entry name" value="PRK05422.1"/>
    <property type="match status" value="1"/>
</dbReference>
<dbReference type="InterPro" id="IPR023620">
    <property type="entry name" value="SmpB"/>
</dbReference>
<evidence type="ECO:0000256" key="2">
    <source>
        <dbReference type="ARBA" id="ARBA00022884"/>
    </source>
</evidence>
<dbReference type="PANTHER" id="PTHR30308">
    <property type="entry name" value="TMRNA-BINDING COMPONENT OF TRANS-TRANSLATION TAGGING COMPLEX"/>
    <property type="match status" value="1"/>
</dbReference>
<comment type="subcellular location">
    <subcellularLocation>
        <location evidence="3">Cytoplasm</location>
    </subcellularLocation>
    <text evidence="3">The tmRNA-SmpB complex associates with stalled 70S ribosomes.</text>
</comment>
<dbReference type="EMBL" id="QOPD01000006">
    <property type="protein sequence ID" value="RCL37928.1"/>
    <property type="molecule type" value="Genomic_DNA"/>
</dbReference>
<dbReference type="GO" id="GO:0070929">
    <property type="term" value="P:trans-translation"/>
    <property type="evidence" value="ECO:0007669"/>
    <property type="project" value="UniProtKB-UniRule"/>
</dbReference>
<dbReference type="NCBIfam" id="TIGR00086">
    <property type="entry name" value="smpB"/>
    <property type="match status" value="1"/>
</dbReference>
<dbReference type="AlphaFoldDB" id="A0A368BKU0"/>
<dbReference type="GO" id="GO:0003723">
    <property type="term" value="F:RNA binding"/>
    <property type="evidence" value="ECO:0007669"/>
    <property type="project" value="UniProtKB-UniRule"/>
</dbReference>
<accession>A0A368BKU0</accession>
<reference evidence="4 5" key="1">
    <citation type="journal article" date="2018" name="Microbiome">
        <title>Fine metagenomic profile of the Mediterranean stratified and mixed water columns revealed by assembly and recruitment.</title>
        <authorList>
            <person name="Haro-Moreno J.M."/>
            <person name="Lopez-Perez M."/>
            <person name="De La Torre J.R."/>
            <person name="Picazo A."/>
            <person name="Camacho A."/>
            <person name="Rodriguez-Valera F."/>
        </authorList>
    </citation>
    <scope>NUCLEOTIDE SEQUENCE [LARGE SCALE GENOMIC DNA]</scope>
    <source>
        <strain evidence="4">MED-G83</strain>
    </source>
</reference>
<proteinExistence type="inferred from homology"/>
<evidence type="ECO:0000256" key="3">
    <source>
        <dbReference type="HAMAP-Rule" id="MF_00023"/>
    </source>
</evidence>
<comment type="caution">
    <text evidence="4">The sequence shown here is derived from an EMBL/GenBank/DDBJ whole genome shotgun (WGS) entry which is preliminary data.</text>
</comment>
<dbReference type="PANTHER" id="PTHR30308:SF2">
    <property type="entry name" value="SSRA-BINDING PROTEIN"/>
    <property type="match status" value="1"/>
</dbReference>
<comment type="similarity">
    <text evidence="3">Belongs to the SmpB family.</text>
</comment>
<organism evidence="4 5">
    <name type="scientific">SAR86 cluster bacterium</name>
    <dbReference type="NCBI Taxonomy" id="2030880"/>
    <lineage>
        <taxon>Bacteria</taxon>
        <taxon>Pseudomonadati</taxon>
        <taxon>Pseudomonadota</taxon>
        <taxon>Gammaproteobacteria</taxon>
        <taxon>SAR86 cluster</taxon>
    </lineage>
</organism>
<keyword evidence="2 3" id="KW-0694">RNA-binding</keyword>
<dbReference type="HAMAP" id="MF_00023">
    <property type="entry name" value="SmpB"/>
    <property type="match status" value="1"/>
</dbReference>
<dbReference type="InterPro" id="IPR000037">
    <property type="entry name" value="SsrA-bd_prot"/>
</dbReference>
<dbReference type="GO" id="GO:0005829">
    <property type="term" value="C:cytosol"/>
    <property type="evidence" value="ECO:0007669"/>
    <property type="project" value="TreeGrafter"/>
</dbReference>
<evidence type="ECO:0000256" key="1">
    <source>
        <dbReference type="ARBA" id="ARBA00022490"/>
    </source>
</evidence>
<dbReference type="Proteomes" id="UP000252147">
    <property type="component" value="Unassembled WGS sequence"/>
</dbReference>
<name>A0A368BKU0_9GAMM</name>
<dbReference type="Pfam" id="PF01668">
    <property type="entry name" value="SmpB"/>
    <property type="match status" value="1"/>
</dbReference>